<evidence type="ECO:0000256" key="2">
    <source>
        <dbReference type="ARBA" id="ARBA00046280"/>
    </source>
</evidence>
<dbReference type="PANTHER" id="PTHR45701">
    <property type="entry name" value="SYNAPTOBREVIN FAMILY MEMBER"/>
    <property type="match status" value="1"/>
</dbReference>
<dbReference type="Proteomes" id="UP001274896">
    <property type="component" value="Unassembled WGS sequence"/>
</dbReference>
<dbReference type="GO" id="GO:0016020">
    <property type="term" value="C:membrane"/>
    <property type="evidence" value="ECO:0007669"/>
    <property type="project" value="InterPro"/>
</dbReference>
<comment type="caution">
    <text evidence="6">The sequence shown here is derived from an EMBL/GenBank/DDBJ whole genome shotgun (WGS) entry which is preliminary data.</text>
</comment>
<organism evidence="6 7">
    <name type="scientific">Hemibagrus guttatus</name>
    <dbReference type="NCBI Taxonomy" id="175788"/>
    <lineage>
        <taxon>Eukaryota</taxon>
        <taxon>Metazoa</taxon>
        <taxon>Chordata</taxon>
        <taxon>Craniata</taxon>
        <taxon>Vertebrata</taxon>
        <taxon>Euteleostomi</taxon>
        <taxon>Actinopterygii</taxon>
        <taxon>Neopterygii</taxon>
        <taxon>Teleostei</taxon>
        <taxon>Ostariophysi</taxon>
        <taxon>Siluriformes</taxon>
        <taxon>Bagridae</taxon>
        <taxon>Hemibagrus</taxon>
    </lineage>
</organism>
<keyword evidence="3" id="KW-0175">Coiled coil</keyword>
<comment type="similarity">
    <text evidence="1">Belongs to the synaptobrevin family.</text>
</comment>
<dbReference type="PRINTS" id="PR00219">
    <property type="entry name" value="SYNAPTOBREVN"/>
</dbReference>
<dbReference type="AlphaFoldDB" id="A0AAE0URR0"/>
<reference evidence="6" key="1">
    <citation type="submission" date="2023-06" db="EMBL/GenBank/DDBJ databases">
        <title>Male Hemibagrus guttatus genome.</title>
        <authorList>
            <person name="Bian C."/>
        </authorList>
    </citation>
    <scope>NUCLEOTIDE SEQUENCE</scope>
    <source>
        <strain evidence="6">Male_cb2023</strain>
        <tissue evidence="6">Muscle</tissue>
    </source>
</reference>
<evidence type="ECO:0000256" key="3">
    <source>
        <dbReference type="PROSITE-ProRule" id="PRU00290"/>
    </source>
</evidence>
<proteinExistence type="inferred from homology"/>
<dbReference type="GO" id="GO:0016192">
    <property type="term" value="P:vesicle-mediated transport"/>
    <property type="evidence" value="ECO:0007669"/>
    <property type="project" value="InterPro"/>
</dbReference>
<evidence type="ECO:0000259" key="5">
    <source>
        <dbReference type="PROSITE" id="PS50892"/>
    </source>
</evidence>
<evidence type="ECO:0000313" key="7">
    <source>
        <dbReference type="Proteomes" id="UP001274896"/>
    </source>
</evidence>
<dbReference type="InterPro" id="IPR042855">
    <property type="entry name" value="V_SNARE_CC"/>
</dbReference>
<dbReference type="Gene3D" id="1.20.5.110">
    <property type="match status" value="1"/>
</dbReference>
<dbReference type="InterPro" id="IPR016444">
    <property type="entry name" value="Synaptobrevin/VAMP"/>
</dbReference>
<feature type="domain" description="V-SNARE coiled-coil homology" evidence="5">
    <location>
        <begin position="15"/>
        <end position="75"/>
    </location>
</feature>
<name>A0AAE0URR0_9TELE</name>
<dbReference type="EMBL" id="JAUCMX010000021">
    <property type="protein sequence ID" value="KAK3514697.1"/>
    <property type="molecule type" value="Genomic_DNA"/>
</dbReference>
<comment type="subcellular location">
    <subcellularLocation>
        <location evidence="2">Endomembrane system</location>
        <topology evidence="2">Single-pass type IV membrane protein</topology>
    </subcellularLocation>
</comment>
<feature type="transmembrane region" description="Helical" evidence="4">
    <location>
        <begin position="82"/>
        <end position="103"/>
    </location>
</feature>
<dbReference type="InterPro" id="IPR001388">
    <property type="entry name" value="Synaptobrevin-like"/>
</dbReference>
<sequence length="109" mass="12987">LHTCCVYVQDERQSLLPRIHQDVEDVRVILHENVIRVHERYENLDELNERADQLSKCSRLFARTTRNLPENLPQENRKLCKMVAYCGVFWFLVAFVLSIIIVGTQKQWF</sequence>
<feature type="non-terminal residue" evidence="6">
    <location>
        <position position="109"/>
    </location>
</feature>
<dbReference type="GO" id="GO:0012505">
    <property type="term" value="C:endomembrane system"/>
    <property type="evidence" value="ECO:0007669"/>
    <property type="project" value="UniProtKB-SubCell"/>
</dbReference>
<evidence type="ECO:0000313" key="6">
    <source>
        <dbReference type="EMBL" id="KAK3514697.1"/>
    </source>
</evidence>
<keyword evidence="4" id="KW-0472">Membrane</keyword>
<dbReference type="PROSITE" id="PS50892">
    <property type="entry name" value="V_SNARE"/>
    <property type="match status" value="1"/>
</dbReference>
<keyword evidence="7" id="KW-1185">Reference proteome</keyword>
<evidence type="ECO:0000256" key="4">
    <source>
        <dbReference type="SAM" id="Phobius"/>
    </source>
</evidence>
<keyword evidence="4" id="KW-1133">Transmembrane helix</keyword>
<dbReference type="Pfam" id="PF00957">
    <property type="entry name" value="Synaptobrevin"/>
    <property type="match status" value="1"/>
</dbReference>
<evidence type="ECO:0000256" key="1">
    <source>
        <dbReference type="ARBA" id="ARBA00008025"/>
    </source>
</evidence>
<dbReference type="SUPFAM" id="SSF58038">
    <property type="entry name" value="SNARE fusion complex"/>
    <property type="match status" value="1"/>
</dbReference>
<accession>A0AAE0URR0</accession>
<gene>
    <name evidence="6" type="ORF">QTP70_027949</name>
</gene>
<keyword evidence="4" id="KW-0812">Transmembrane</keyword>
<protein>
    <recommendedName>
        <fullName evidence="5">V-SNARE coiled-coil homology domain-containing protein</fullName>
    </recommendedName>
</protein>